<reference evidence="9 10" key="1">
    <citation type="submission" date="2016-03" db="EMBL/GenBank/DDBJ databases">
        <title>Choanephora cucurbitarum.</title>
        <authorList>
            <person name="Min B."/>
            <person name="Park H."/>
            <person name="Park J.-H."/>
            <person name="Shin H.-D."/>
            <person name="Choi I.-G."/>
        </authorList>
    </citation>
    <scope>NUCLEOTIDE SEQUENCE [LARGE SCALE GENOMIC DNA]</scope>
    <source>
        <strain evidence="9 10">KUS-F28377</strain>
    </source>
</reference>
<comment type="caution">
    <text evidence="9">The sequence shown here is derived from an EMBL/GenBank/DDBJ whole genome shotgun (WGS) entry which is preliminary data.</text>
</comment>
<evidence type="ECO:0000256" key="2">
    <source>
        <dbReference type="ARBA" id="ARBA00022723"/>
    </source>
</evidence>
<keyword evidence="4" id="KW-0186">Copper</keyword>
<dbReference type="Proteomes" id="UP000093000">
    <property type="component" value="Unassembled WGS sequence"/>
</dbReference>
<dbReference type="CDD" id="cd04206">
    <property type="entry name" value="CuRO_1_LCC_like"/>
    <property type="match status" value="1"/>
</dbReference>
<sequence>MKIILLLVYLKMLLLSLAYLLIAVISPVLLWPDQENDVKEIRLHIQRANLNPDCFHQSYSAFHVNGQFPAPPIRVVRGDRVRLIVENDASNNVSTAIHVHGIYQYYSNHADGVSEINQVAIRPGKRFVQEFRVINQTGTFFYHAHVATQDDSVQGPFIVYDSQASLEGKTSDGPYPYDHEHILQWSDWWHQSLDDRADYYMSPSFGNDQGPDSVLLNGQGVYPNVTITEDCKGYRYFDVFPNRLYRLRNIGGMTFRDLEISIRDHGMQLIEIDGEYVKPYNLSSIQIGPGQRMSVLVRTANHPPGSLFPILTQYRWRQDALNPGYTESGYGYLRYVEPDQEDDCKSQPEEKTEGPTQEKDRIRILERPQTPAYNASDQVPGWVLPYIRPWKRPSSSSILTAKADRTILISMRDIRLPDGSRRFVNEDRPYNPHPWGNASVSLLDIVRKDPEVGTLARHDGYSSRHRTYPLKLNQIVDLVFQNYFLPPPAPPNLCVLHPWHTHGYSHYLMAEGPGDYDPVVHKDLVTFAQPLFKDVSVVYPVPKNGSEGCGWTKVRIFTNNPGVWAVHCHITSHMMQGKMIVLEVAPEKLVSKKEKTSS</sequence>
<dbReference type="InParanoid" id="A0A1C7N033"/>
<dbReference type="GO" id="GO:0005507">
    <property type="term" value="F:copper ion binding"/>
    <property type="evidence" value="ECO:0007669"/>
    <property type="project" value="InterPro"/>
</dbReference>
<dbReference type="Gene3D" id="2.60.40.420">
    <property type="entry name" value="Cupredoxins - blue copper proteins"/>
    <property type="match status" value="3"/>
</dbReference>
<feature type="domain" description="Plastocyanin-like" evidence="6">
    <location>
        <begin position="180"/>
        <end position="335"/>
    </location>
</feature>
<accession>A0A1C7N033</accession>
<feature type="region of interest" description="Disordered" evidence="5">
    <location>
        <begin position="339"/>
        <end position="361"/>
    </location>
</feature>
<evidence type="ECO:0000256" key="4">
    <source>
        <dbReference type="ARBA" id="ARBA00023008"/>
    </source>
</evidence>
<dbReference type="InterPro" id="IPR011707">
    <property type="entry name" value="Cu-oxidase-like_N"/>
</dbReference>
<dbReference type="PANTHER" id="PTHR11709:SF394">
    <property type="entry name" value="FI03373P-RELATED"/>
    <property type="match status" value="1"/>
</dbReference>
<dbReference type="CDD" id="cd04205">
    <property type="entry name" value="CuRO_2_LCC_like"/>
    <property type="match status" value="1"/>
</dbReference>
<dbReference type="OrthoDB" id="2121828at2759"/>
<dbReference type="Pfam" id="PF07731">
    <property type="entry name" value="Cu-oxidase_2"/>
    <property type="match status" value="1"/>
</dbReference>
<evidence type="ECO:0000256" key="3">
    <source>
        <dbReference type="ARBA" id="ARBA00023002"/>
    </source>
</evidence>
<dbReference type="InterPro" id="IPR011706">
    <property type="entry name" value="Cu-oxidase_C"/>
</dbReference>
<dbReference type="GO" id="GO:0016491">
    <property type="term" value="F:oxidoreductase activity"/>
    <property type="evidence" value="ECO:0007669"/>
    <property type="project" value="UniProtKB-KW"/>
</dbReference>
<evidence type="ECO:0000313" key="9">
    <source>
        <dbReference type="EMBL" id="OBZ82505.1"/>
    </source>
</evidence>
<dbReference type="SUPFAM" id="SSF49503">
    <property type="entry name" value="Cupredoxins"/>
    <property type="match status" value="3"/>
</dbReference>
<dbReference type="InterPro" id="IPR045087">
    <property type="entry name" value="Cu-oxidase_fam"/>
</dbReference>
<feature type="compositionally biased region" description="Basic and acidic residues" evidence="5">
    <location>
        <begin position="343"/>
        <end position="361"/>
    </location>
</feature>
<dbReference type="AlphaFoldDB" id="A0A1C7N033"/>
<feature type="domain" description="Plastocyanin-like" evidence="8">
    <location>
        <begin position="45"/>
        <end position="163"/>
    </location>
</feature>
<name>A0A1C7N033_9FUNG</name>
<dbReference type="Pfam" id="PF07732">
    <property type="entry name" value="Cu-oxidase_3"/>
    <property type="match status" value="1"/>
</dbReference>
<dbReference type="InterPro" id="IPR008972">
    <property type="entry name" value="Cupredoxin"/>
</dbReference>
<evidence type="ECO:0000256" key="1">
    <source>
        <dbReference type="ARBA" id="ARBA00010609"/>
    </source>
</evidence>
<evidence type="ECO:0000256" key="5">
    <source>
        <dbReference type="SAM" id="MobiDB-lite"/>
    </source>
</evidence>
<gene>
    <name evidence="9" type="primary">AAO_1</name>
    <name evidence="9" type="ORF">A0J61_09447</name>
</gene>
<protein>
    <submittedName>
        <fullName evidence="9">L-ascorbate oxidase</fullName>
    </submittedName>
</protein>
<evidence type="ECO:0000259" key="6">
    <source>
        <dbReference type="Pfam" id="PF00394"/>
    </source>
</evidence>
<keyword evidence="2" id="KW-0479">Metal-binding</keyword>
<dbReference type="Pfam" id="PF00394">
    <property type="entry name" value="Cu-oxidase"/>
    <property type="match status" value="1"/>
</dbReference>
<comment type="similarity">
    <text evidence="1">Belongs to the multicopper oxidase family.</text>
</comment>
<dbReference type="PANTHER" id="PTHR11709">
    <property type="entry name" value="MULTI-COPPER OXIDASE"/>
    <property type="match status" value="1"/>
</dbReference>
<keyword evidence="3" id="KW-0560">Oxidoreductase</keyword>
<dbReference type="InterPro" id="IPR001117">
    <property type="entry name" value="Cu-oxidase_2nd"/>
</dbReference>
<dbReference type="STRING" id="101091.A0A1C7N033"/>
<feature type="domain" description="Plastocyanin-like" evidence="7">
    <location>
        <begin position="460"/>
        <end position="587"/>
    </location>
</feature>
<evidence type="ECO:0000313" key="10">
    <source>
        <dbReference type="Proteomes" id="UP000093000"/>
    </source>
</evidence>
<evidence type="ECO:0000259" key="8">
    <source>
        <dbReference type="Pfam" id="PF07732"/>
    </source>
</evidence>
<keyword evidence="10" id="KW-1185">Reference proteome</keyword>
<organism evidence="9 10">
    <name type="scientific">Choanephora cucurbitarum</name>
    <dbReference type="NCBI Taxonomy" id="101091"/>
    <lineage>
        <taxon>Eukaryota</taxon>
        <taxon>Fungi</taxon>
        <taxon>Fungi incertae sedis</taxon>
        <taxon>Mucoromycota</taxon>
        <taxon>Mucoromycotina</taxon>
        <taxon>Mucoromycetes</taxon>
        <taxon>Mucorales</taxon>
        <taxon>Mucorineae</taxon>
        <taxon>Choanephoraceae</taxon>
        <taxon>Choanephoroideae</taxon>
        <taxon>Choanephora</taxon>
    </lineage>
</organism>
<dbReference type="EMBL" id="LUGH01000852">
    <property type="protein sequence ID" value="OBZ82505.1"/>
    <property type="molecule type" value="Genomic_DNA"/>
</dbReference>
<proteinExistence type="inferred from homology"/>
<evidence type="ECO:0000259" key="7">
    <source>
        <dbReference type="Pfam" id="PF07731"/>
    </source>
</evidence>